<organism evidence="3 4">
    <name type="scientific">Adineta steineri</name>
    <dbReference type="NCBI Taxonomy" id="433720"/>
    <lineage>
        <taxon>Eukaryota</taxon>
        <taxon>Metazoa</taxon>
        <taxon>Spiralia</taxon>
        <taxon>Gnathifera</taxon>
        <taxon>Rotifera</taxon>
        <taxon>Eurotatoria</taxon>
        <taxon>Bdelloidea</taxon>
        <taxon>Adinetida</taxon>
        <taxon>Adinetidae</taxon>
        <taxon>Adineta</taxon>
    </lineage>
</organism>
<feature type="compositionally biased region" description="Polar residues" evidence="2">
    <location>
        <begin position="1"/>
        <end position="19"/>
    </location>
</feature>
<dbReference type="PANTHER" id="PTHR31836:SF21">
    <property type="entry name" value="EXPANSIN-LIKE PROTEIN 7"/>
    <property type="match status" value="1"/>
</dbReference>
<dbReference type="EMBL" id="CAJNOE010000936">
    <property type="protein sequence ID" value="CAF1361840.1"/>
    <property type="molecule type" value="Genomic_DNA"/>
</dbReference>
<dbReference type="SUPFAM" id="SSF54506">
    <property type="entry name" value="Diaminopimelate epimerase-like"/>
    <property type="match status" value="1"/>
</dbReference>
<dbReference type="InterPro" id="IPR051477">
    <property type="entry name" value="Expansin_CellWall"/>
</dbReference>
<evidence type="ECO:0008006" key="5">
    <source>
        <dbReference type="Google" id="ProtNLM"/>
    </source>
</evidence>
<evidence type="ECO:0000256" key="2">
    <source>
        <dbReference type="SAM" id="MobiDB-lite"/>
    </source>
</evidence>
<protein>
    <recommendedName>
        <fullName evidence="5">RlpA-like protein double-psi beta-barrel domain-containing protein</fullName>
    </recommendedName>
</protein>
<feature type="region of interest" description="Disordered" evidence="2">
    <location>
        <begin position="1"/>
        <end position="24"/>
    </location>
</feature>
<reference evidence="3" key="1">
    <citation type="submission" date="2021-02" db="EMBL/GenBank/DDBJ databases">
        <authorList>
            <person name="Nowell W R."/>
        </authorList>
    </citation>
    <scope>NUCLEOTIDE SEQUENCE</scope>
</reference>
<accession>A0A815I7I5</accession>
<dbReference type="PANTHER" id="PTHR31836">
    <property type="match status" value="1"/>
</dbReference>
<evidence type="ECO:0000256" key="1">
    <source>
        <dbReference type="ARBA" id="ARBA00022729"/>
    </source>
</evidence>
<dbReference type="Proteomes" id="UP000663860">
    <property type="component" value="Unassembled WGS sequence"/>
</dbReference>
<gene>
    <name evidence="3" type="ORF">IZO911_LOCUS37364</name>
</gene>
<evidence type="ECO:0000313" key="3">
    <source>
        <dbReference type="EMBL" id="CAF1361840.1"/>
    </source>
</evidence>
<proteinExistence type="predicted"/>
<name>A0A815I7I5_9BILA</name>
<dbReference type="SUPFAM" id="SSF50685">
    <property type="entry name" value="Barwin-like endoglucanases"/>
    <property type="match status" value="1"/>
</dbReference>
<dbReference type="InterPro" id="IPR036908">
    <property type="entry name" value="RlpA-like_sf"/>
</dbReference>
<keyword evidence="1" id="KW-0732">Signal</keyword>
<comment type="caution">
    <text evidence="3">The sequence shown here is derived from an EMBL/GenBank/DDBJ whole genome shotgun (WGS) entry which is preliminary data.</text>
</comment>
<dbReference type="AlphaFoldDB" id="A0A815I7I5"/>
<dbReference type="Gene3D" id="2.40.40.10">
    <property type="entry name" value="RlpA-like domain"/>
    <property type="match status" value="1"/>
</dbReference>
<evidence type="ECO:0000313" key="4">
    <source>
        <dbReference type="Proteomes" id="UP000663860"/>
    </source>
</evidence>
<dbReference type="CDD" id="cd22191">
    <property type="entry name" value="DPBB_RlpA_EXP_N-like"/>
    <property type="match status" value="1"/>
</dbReference>
<sequence>MNSAQFDLHTPNKNPNHNSLCGRRIQVNGPRGSAEVRIVDRCPGCPYGGLDLSPAAFQTVAGNLDKSARGGHVECELDAKNQRVLLRGHAVTVMQGQLQISRDSLLKK</sequence>